<accession>A0A556MRY6</accession>
<dbReference type="EMBL" id="VLPK01000001">
    <property type="protein sequence ID" value="TSJ42647.1"/>
    <property type="molecule type" value="Genomic_DNA"/>
</dbReference>
<evidence type="ECO:0000313" key="2">
    <source>
        <dbReference type="Proteomes" id="UP000318733"/>
    </source>
</evidence>
<name>A0A556MRY6_9SPHI</name>
<proteinExistence type="predicted"/>
<organism evidence="1 2">
    <name type="scientific">Mucilaginibacter corticis</name>
    <dbReference type="NCBI Taxonomy" id="2597670"/>
    <lineage>
        <taxon>Bacteria</taxon>
        <taxon>Pseudomonadati</taxon>
        <taxon>Bacteroidota</taxon>
        <taxon>Sphingobacteriia</taxon>
        <taxon>Sphingobacteriales</taxon>
        <taxon>Sphingobacteriaceae</taxon>
        <taxon>Mucilaginibacter</taxon>
    </lineage>
</organism>
<comment type="caution">
    <text evidence="1">The sequence shown here is derived from an EMBL/GenBank/DDBJ whole genome shotgun (WGS) entry which is preliminary data.</text>
</comment>
<protein>
    <submittedName>
        <fullName evidence="1">Uncharacterized protein</fullName>
    </submittedName>
</protein>
<dbReference type="AlphaFoldDB" id="A0A556MRY6"/>
<dbReference type="RefSeq" id="WP_144246218.1">
    <property type="nucleotide sequence ID" value="NZ_VLPK01000001.1"/>
</dbReference>
<evidence type="ECO:0000313" key="1">
    <source>
        <dbReference type="EMBL" id="TSJ42647.1"/>
    </source>
</evidence>
<dbReference type="Proteomes" id="UP000318733">
    <property type="component" value="Unassembled WGS sequence"/>
</dbReference>
<reference evidence="1 2" key="1">
    <citation type="submission" date="2019-07" db="EMBL/GenBank/DDBJ databases">
        <authorList>
            <person name="Huq M.A."/>
        </authorList>
    </citation>
    <scope>NUCLEOTIDE SEQUENCE [LARGE SCALE GENOMIC DNA]</scope>
    <source>
        <strain evidence="1 2">MAH-19</strain>
    </source>
</reference>
<keyword evidence="2" id="KW-1185">Reference proteome</keyword>
<sequence length="282" mass="34015">MIEVDLQINEFYKNLIPAETMLKVVTDLYWLYGNNRYEATVRGPILLLHRKEMEFEQLTKEFWATTPELLKHLNDYKDLTEIKTQLNTLDYADEQEYLYERFHIYDKVKASVDQLETIKKEIDQFLSIVKIDVEKQRQQTGAKIEKLQKDIQSKVKNISLGRYFLKFTFVLFSGWLAWKLEDTSNFIESYFNKQLWLPTPFKEHMVFFVLFYLIDMVLDKLKDWLSTRLQRNMLAKKLGELWKLTIEDDEELKKFCAEQSVTKEELEQILLDRLWEPKLIRP</sequence>
<gene>
    <name evidence="1" type="ORF">FO440_00195</name>
</gene>